<evidence type="ECO:0000313" key="3">
    <source>
        <dbReference type="Proteomes" id="UP000229459"/>
    </source>
</evidence>
<dbReference type="Gene3D" id="3.90.550.10">
    <property type="entry name" value="Spore Coat Polysaccharide Biosynthesis Protein SpsA, Chain A"/>
    <property type="match status" value="1"/>
</dbReference>
<dbReference type="GO" id="GO:0006487">
    <property type="term" value="P:protein N-linked glycosylation"/>
    <property type="evidence" value="ECO:0007669"/>
    <property type="project" value="TreeGrafter"/>
</dbReference>
<evidence type="ECO:0000313" key="2">
    <source>
        <dbReference type="EMBL" id="PIP52860.1"/>
    </source>
</evidence>
<protein>
    <recommendedName>
        <fullName evidence="1">Glycosyltransferase 2-like domain-containing protein</fullName>
    </recommendedName>
</protein>
<dbReference type="EMBL" id="PCSR01000098">
    <property type="protein sequence ID" value="PIP52860.1"/>
    <property type="molecule type" value="Genomic_DNA"/>
</dbReference>
<dbReference type="InterPro" id="IPR029044">
    <property type="entry name" value="Nucleotide-diphossugar_trans"/>
</dbReference>
<dbReference type="Pfam" id="PF00535">
    <property type="entry name" value="Glycos_transf_2"/>
    <property type="match status" value="1"/>
</dbReference>
<dbReference type="SUPFAM" id="SSF53448">
    <property type="entry name" value="Nucleotide-diphospho-sugar transferases"/>
    <property type="match status" value="1"/>
</dbReference>
<sequence length="247" mass="29106">MIEFLNYPRYLSLVIPLYNESERLSEQFNFLKKLLENHINWEIIFINDGSSDKTFELLQAKTKDIKRMKVISYNENQGKGYAIKMGVKDAISELILFSDVDFSTPITELPLFMPFIKNNADIIIGTRKVQGATINRHQSYIREWLGRRFTNLSNTILGLDISDFTCGFKLFKKDIAKKVFLKSKIKRWGFDSEILYLANKYNYKIVEVPVIWENDRRTKVNLAKDIIRSFSDLIKIRWYDAVGRYEK</sequence>
<gene>
    <name evidence="2" type="ORF">COX08_04090</name>
</gene>
<name>A0A2H0B729_9BACT</name>
<feature type="domain" description="Glycosyltransferase 2-like" evidence="1">
    <location>
        <begin position="12"/>
        <end position="180"/>
    </location>
</feature>
<dbReference type="InterPro" id="IPR001173">
    <property type="entry name" value="Glyco_trans_2-like"/>
</dbReference>
<accession>A0A2H0B729</accession>
<dbReference type="Proteomes" id="UP000229459">
    <property type="component" value="Unassembled WGS sequence"/>
</dbReference>
<dbReference type="AlphaFoldDB" id="A0A2H0B729"/>
<dbReference type="PANTHER" id="PTHR10859:SF91">
    <property type="entry name" value="DOLICHYL-PHOSPHATE BETA-GLUCOSYLTRANSFERASE"/>
    <property type="match status" value="1"/>
</dbReference>
<dbReference type="PANTHER" id="PTHR10859">
    <property type="entry name" value="GLYCOSYL TRANSFERASE"/>
    <property type="match status" value="1"/>
</dbReference>
<comment type="caution">
    <text evidence="2">The sequence shown here is derived from an EMBL/GenBank/DDBJ whole genome shotgun (WGS) entry which is preliminary data.</text>
</comment>
<evidence type="ECO:0000259" key="1">
    <source>
        <dbReference type="Pfam" id="PF00535"/>
    </source>
</evidence>
<reference evidence="2 3" key="1">
    <citation type="submission" date="2017-09" db="EMBL/GenBank/DDBJ databases">
        <title>Depth-based differentiation of microbial function through sediment-hosted aquifers and enrichment of novel symbionts in the deep terrestrial subsurface.</title>
        <authorList>
            <person name="Probst A.J."/>
            <person name="Ladd B."/>
            <person name="Jarett J.K."/>
            <person name="Geller-Mcgrath D.E."/>
            <person name="Sieber C.M."/>
            <person name="Emerson J.B."/>
            <person name="Anantharaman K."/>
            <person name="Thomas B.C."/>
            <person name="Malmstrom R."/>
            <person name="Stieglmeier M."/>
            <person name="Klingl A."/>
            <person name="Woyke T."/>
            <person name="Ryan C.M."/>
            <person name="Banfield J.F."/>
        </authorList>
    </citation>
    <scope>NUCLEOTIDE SEQUENCE [LARGE SCALE GENOMIC DNA]</scope>
    <source>
        <strain evidence="2">CG23_combo_of_CG06-09_8_20_14_all_34_8</strain>
    </source>
</reference>
<organism evidence="2 3">
    <name type="scientific">Candidatus Beckwithbacteria bacterium CG23_combo_of_CG06-09_8_20_14_all_34_8</name>
    <dbReference type="NCBI Taxonomy" id="1974497"/>
    <lineage>
        <taxon>Bacteria</taxon>
        <taxon>Candidatus Beckwithiibacteriota</taxon>
    </lineage>
</organism>
<proteinExistence type="predicted"/>